<dbReference type="CDD" id="cd00272">
    <property type="entry name" value="Chemokine_CC"/>
    <property type="match status" value="1"/>
</dbReference>
<dbReference type="InterPro" id="IPR036048">
    <property type="entry name" value="Interleukin_8-like_sf"/>
</dbReference>
<dbReference type="Proteomes" id="UP001479290">
    <property type="component" value="Unassembled WGS sequence"/>
</dbReference>
<protein>
    <recommendedName>
        <fullName evidence="9">C-C motif chemokine</fullName>
    </recommendedName>
</protein>
<feature type="signal peptide" evidence="9">
    <location>
        <begin position="1"/>
        <end position="21"/>
    </location>
</feature>
<organism evidence="11 12">
    <name type="scientific">Culter alburnus</name>
    <name type="common">Topmouth culter</name>
    <dbReference type="NCBI Taxonomy" id="194366"/>
    <lineage>
        <taxon>Eukaryota</taxon>
        <taxon>Metazoa</taxon>
        <taxon>Chordata</taxon>
        <taxon>Craniata</taxon>
        <taxon>Vertebrata</taxon>
        <taxon>Euteleostomi</taxon>
        <taxon>Actinopterygii</taxon>
        <taxon>Neopterygii</taxon>
        <taxon>Teleostei</taxon>
        <taxon>Ostariophysi</taxon>
        <taxon>Cypriniformes</taxon>
        <taxon>Xenocyprididae</taxon>
        <taxon>Xenocypridinae</taxon>
        <taxon>Culter</taxon>
    </lineage>
</organism>
<accession>A0AAW1Z5R1</accession>
<feature type="domain" description="Chemokine interleukin-8-like" evidence="10">
    <location>
        <begin position="27"/>
        <end position="85"/>
    </location>
</feature>
<gene>
    <name evidence="11" type="ORF">ABG768_014449</name>
</gene>
<evidence type="ECO:0000256" key="7">
    <source>
        <dbReference type="ARBA" id="ARBA00044740"/>
    </source>
</evidence>
<dbReference type="GO" id="GO:0008009">
    <property type="term" value="F:chemokine activity"/>
    <property type="evidence" value="ECO:0007669"/>
    <property type="project" value="InterPro"/>
</dbReference>
<comment type="similarity">
    <text evidence="2 9">Belongs to the intercrine beta (chemokine CC) family.</text>
</comment>
<dbReference type="InterPro" id="IPR039809">
    <property type="entry name" value="Chemokine_b/g/d"/>
</dbReference>
<evidence type="ECO:0000256" key="5">
    <source>
        <dbReference type="ARBA" id="ARBA00022729"/>
    </source>
</evidence>
<comment type="function">
    <text evidence="7">Monokine with inflammatory and chemokinetic properties. Binds to CCR1, CCR4 and CCR5. One of the major HIV-suppressive factors produced by CD8+ T-cells. Recombinant MIP-1-alpha induces a dose-dependent inhibition of different strains of HIV-1, HIV-2, and simian immunodeficiency virus (SIV).</text>
</comment>
<evidence type="ECO:0000256" key="3">
    <source>
        <dbReference type="ARBA" id="ARBA00022514"/>
    </source>
</evidence>
<keyword evidence="4 9" id="KW-0964">Secreted</keyword>
<comment type="subunit">
    <text evidence="8">Self-associates. Also heterodimer of MIP-1-alpha(4-69) and MIP-1-beta(3-69). Interacts with CCR1.</text>
</comment>
<keyword evidence="12" id="KW-1185">Reference proteome</keyword>
<dbReference type="InterPro" id="IPR001811">
    <property type="entry name" value="Chemokine_IL8-like_dom"/>
</dbReference>
<evidence type="ECO:0000256" key="4">
    <source>
        <dbReference type="ARBA" id="ARBA00022525"/>
    </source>
</evidence>
<dbReference type="SMART" id="SM00199">
    <property type="entry name" value="SCY"/>
    <property type="match status" value="1"/>
</dbReference>
<evidence type="ECO:0000313" key="12">
    <source>
        <dbReference type="Proteomes" id="UP001479290"/>
    </source>
</evidence>
<comment type="caution">
    <text evidence="11">The sequence shown here is derived from an EMBL/GenBank/DDBJ whole genome shotgun (WGS) entry which is preliminary data.</text>
</comment>
<dbReference type="GO" id="GO:0005615">
    <property type="term" value="C:extracellular space"/>
    <property type="evidence" value="ECO:0007669"/>
    <property type="project" value="UniProtKB-KW"/>
</dbReference>
<keyword evidence="9" id="KW-0145">Chemotaxis</keyword>
<evidence type="ECO:0000256" key="6">
    <source>
        <dbReference type="ARBA" id="ARBA00023157"/>
    </source>
</evidence>
<dbReference type="InterPro" id="IPR000827">
    <property type="entry name" value="Chemokine_CC_CS"/>
</dbReference>
<dbReference type="Pfam" id="PF00048">
    <property type="entry name" value="IL8"/>
    <property type="match status" value="1"/>
</dbReference>
<evidence type="ECO:0000313" key="11">
    <source>
        <dbReference type="EMBL" id="KAK9956736.1"/>
    </source>
</evidence>
<evidence type="ECO:0000256" key="9">
    <source>
        <dbReference type="RuleBase" id="RU361150"/>
    </source>
</evidence>
<dbReference type="EMBL" id="JAWDJR010000020">
    <property type="protein sequence ID" value="KAK9956736.1"/>
    <property type="molecule type" value="Genomic_DNA"/>
</dbReference>
<evidence type="ECO:0000256" key="1">
    <source>
        <dbReference type="ARBA" id="ARBA00004613"/>
    </source>
</evidence>
<evidence type="ECO:0000259" key="10">
    <source>
        <dbReference type="SMART" id="SM00199"/>
    </source>
</evidence>
<keyword evidence="6" id="KW-1015">Disulfide bond</keyword>
<feature type="chain" id="PRO_5043104895" description="C-C motif chemokine" evidence="9">
    <location>
        <begin position="22"/>
        <end position="105"/>
    </location>
</feature>
<keyword evidence="5 9" id="KW-0732">Signal</keyword>
<evidence type="ECO:0000256" key="8">
    <source>
        <dbReference type="ARBA" id="ARBA00046726"/>
    </source>
</evidence>
<name>A0AAW1Z5R1_CULAL</name>
<dbReference type="PROSITE" id="PS00472">
    <property type="entry name" value="SMALL_CYTOKINES_CC"/>
    <property type="match status" value="1"/>
</dbReference>
<evidence type="ECO:0000256" key="2">
    <source>
        <dbReference type="ARBA" id="ARBA00010868"/>
    </source>
</evidence>
<sequence>MRPCCNFICLIVFDFCSLAHSEISRGPDNCCYSFSNVRIPVKQVESYQITHFECRSSGIIFFTKAQKEICADLTERWVLRLKNLVDARSMKEDMKESVNYMRMLY</sequence>
<dbReference type="SUPFAM" id="SSF54117">
    <property type="entry name" value="Interleukin 8-like chemokines"/>
    <property type="match status" value="1"/>
</dbReference>
<keyword evidence="3 9" id="KW-0202">Cytokine</keyword>
<comment type="subcellular location">
    <subcellularLocation>
        <location evidence="1 9">Secreted</location>
    </subcellularLocation>
</comment>
<dbReference type="PANTHER" id="PTHR12015:SF183">
    <property type="entry name" value="C-C MOTIF CHEMOKINE 3"/>
    <property type="match status" value="1"/>
</dbReference>
<dbReference type="PANTHER" id="PTHR12015">
    <property type="entry name" value="SMALL INDUCIBLE CYTOKINE A"/>
    <property type="match status" value="1"/>
</dbReference>
<proteinExistence type="inferred from homology"/>
<dbReference type="Gene3D" id="2.40.50.40">
    <property type="match status" value="1"/>
</dbReference>
<dbReference type="AlphaFoldDB" id="A0AAW1Z5R1"/>
<reference evidence="11 12" key="1">
    <citation type="submission" date="2024-05" db="EMBL/GenBank/DDBJ databases">
        <title>A high-quality chromosomal-level genome assembly of Topmouth culter (Culter alburnus).</title>
        <authorList>
            <person name="Zhao H."/>
        </authorList>
    </citation>
    <scope>NUCLEOTIDE SEQUENCE [LARGE SCALE GENOMIC DNA]</scope>
    <source>
        <strain evidence="11">CATC2023</strain>
        <tissue evidence="11">Muscle</tissue>
    </source>
</reference>
<dbReference type="GO" id="GO:0006955">
    <property type="term" value="P:immune response"/>
    <property type="evidence" value="ECO:0007669"/>
    <property type="project" value="InterPro"/>
</dbReference>